<dbReference type="RefSeq" id="WP_013560553.1">
    <property type="nucleotide sequence ID" value="NC_014960.1"/>
</dbReference>
<evidence type="ECO:0000256" key="1">
    <source>
        <dbReference type="ARBA" id="ARBA00022649"/>
    </source>
</evidence>
<gene>
    <name evidence="6" type="primary">vapC</name>
    <name evidence="8" type="ordered locus">ANT_21570</name>
</gene>
<evidence type="ECO:0000259" key="7">
    <source>
        <dbReference type="Pfam" id="PF01850"/>
    </source>
</evidence>
<dbReference type="eggNOG" id="COG1848">
    <property type="taxonomic scope" value="Bacteria"/>
</dbReference>
<dbReference type="Proteomes" id="UP000008922">
    <property type="component" value="Chromosome"/>
</dbReference>
<keyword evidence="1 6" id="KW-1277">Toxin-antitoxin system</keyword>
<dbReference type="PANTHER" id="PTHR35901:SF1">
    <property type="entry name" value="EXONUCLEASE VAPC9"/>
    <property type="match status" value="1"/>
</dbReference>
<evidence type="ECO:0000256" key="2">
    <source>
        <dbReference type="ARBA" id="ARBA00022722"/>
    </source>
</evidence>
<dbReference type="EMBL" id="AP012029">
    <property type="protein sequence ID" value="BAJ64183.1"/>
    <property type="molecule type" value="Genomic_DNA"/>
</dbReference>
<dbReference type="KEGG" id="atm:ANT_21570"/>
<dbReference type="EC" id="3.1.-.-" evidence="6"/>
<dbReference type="GO" id="GO:0004540">
    <property type="term" value="F:RNA nuclease activity"/>
    <property type="evidence" value="ECO:0007669"/>
    <property type="project" value="InterPro"/>
</dbReference>
<dbReference type="SUPFAM" id="SSF88723">
    <property type="entry name" value="PIN domain-like"/>
    <property type="match status" value="1"/>
</dbReference>
<evidence type="ECO:0000256" key="4">
    <source>
        <dbReference type="ARBA" id="ARBA00022801"/>
    </source>
</evidence>
<evidence type="ECO:0000256" key="3">
    <source>
        <dbReference type="ARBA" id="ARBA00022723"/>
    </source>
</evidence>
<feature type="binding site" evidence="6">
    <location>
        <position position="102"/>
    </location>
    <ligand>
        <name>Mg(2+)</name>
        <dbReference type="ChEBI" id="CHEBI:18420"/>
    </ligand>
</feature>
<dbReference type="STRING" id="926569.ANT_21570"/>
<dbReference type="Gene3D" id="3.40.50.1010">
    <property type="entry name" value="5'-nuclease"/>
    <property type="match status" value="1"/>
</dbReference>
<dbReference type="InterPro" id="IPR029060">
    <property type="entry name" value="PIN-like_dom_sf"/>
</dbReference>
<dbReference type="InterPro" id="IPR022907">
    <property type="entry name" value="VapC_family"/>
</dbReference>
<dbReference type="CDD" id="cd09873">
    <property type="entry name" value="PIN_Pae0151-like"/>
    <property type="match status" value="1"/>
</dbReference>
<keyword evidence="4 6" id="KW-0378">Hydrolase</keyword>
<comment type="similarity">
    <text evidence="6">Belongs to the PINc/VapC protein family.</text>
</comment>
<accession>E8MXV2</accession>
<feature type="binding site" evidence="6">
    <location>
        <position position="7"/>
    </location>
    <ligand>
        <name>Mg(2+)</name>
        <dbReference type="ChEBI" id="CHEBI:18420"/>
    </ligand>
</feature>
<dbReference type="OrthoDB" id="162724at2"/>
<dbReference type="InterPro" id="IPR044153">
    <property type="entry name" value="PIN_Pae0151-like"/>
</dbReference>
<evidence type="ECO:0000313" key="9">
    <source>
        <dbReference type="Proteomes" id="UP000008922"/>
    </source>
</evidence>
<dbReference type="HOGENOM" id="CLU_151920_0_0_0"/>
<evidence type="ECO:0000256" key="6">
    <source>
        <dbReference type="HAMAP-Rule" id="MF_00265"/>
    </source>
</evidence>
<keyword evidence="2 6" id="KW-0540">Nuclease</keyword>
<organism evidence="8 9">
    <name type="scientific">Anaerolinea thermophila (strain DSM 14523 / JCM 11388 / NBRC 100420 / UNI-1)</name>
    <dbReference type="NCBI Taxonomy" id="926569"/>
    <lineage>
        <taxon>Bacteria</taxon>
        <taxon>Bacillati</taxon>
        <taxon>Chloroflexota</taxon>
        <taxon>Anaerolineae</taxon>
        <taxon>Anaerolineales</taxon>
        <taxon>Anaerolineaceae</taxon>
        <taxon>Anaerolinea</taxon>
    </lineage>
</organism>
<name>E8MXV2_ANATU</name>
<sequence length="140" mass="15382">MSPVTVDASVWINAFRPGEEGSRESLAFLEKIRQSREPMISPTLLLPELAAVLARGGEKSENVLRFVKSVKSLPHQVWVSLDETTAQVAVELAEQCKLRGADAVYGAVALRFGSVLVTRDREQLDRLKGVISVNLPKELV</sequence>
<dbReference type="Pfam" id="PF01850">
    <property type="entry name" value="PIN"/>
    <property type="match status" value="1"/>
</dbReference>
<dbReference type="HAMAP" id="MF_00265">
    <property type="entry name" value="VapC_Nob1"/>
    <property type="match status" value="1"/>
</dbReference>
<evidence type="ECO:0000313" key="8">
    <source>
        <dbReference type="EMBL" id="BAJ64183.1"/>
    </source>
</evidence>
<protein>
    <recommendedName>
        <fullName evidence="6">Ribonuclease VapC</fullName>
        <shortName evidence="6">RNase VapC</shortName>
        <ecNumber evidence="6">3.1.-.-</ecNumber>
    </recommendedName>
    <alternativeName>
        <fullName evidence="6">Toxin VapC</fullName>
    </alternativeName>
</protein>
<keyword evidence="6" id="KW-0800">Toxin</keyword>
<dbReference type="InterPro" id="IPR002716">
    <property type="entry name" value="PIN_dom"/>
</dbReference>
<comment type="cofactor">
    <cofactor evidence="6">
        <name>Mg(2+)</name>
        <dbReference type="ChEBI" id="CHEBI:18420"/>
    </cofactor>
</comment>
<dbReference type="GO" id="GO:0016787">
    <property type="term" value="F:hydrolase activity"/>
    <property type="evidence" value="ECO:0007669"/>
    <property type="project" value="UniProtKB-KW"/>
</dbReference>
<keyword evidence="3 6" id="KW-0479">Metal-binding</keyword>
<keyword evidence="5 6" id="KW-0460">Magnesium</keyword>
<dbReference type="GO" id="GO:0090729">
    <property type="term" value="F:toxin activity"/>
    <property type="evidence" value="ECO:0007669"/>
    <property type="project" value="UniProtKB-KW"/>
</dbReference>
<dbReference type="InParanoid" id="E8MXV2"/>
<dbReference type="GO" id="GO:0000287">
    <property type="term" value="F:magnesium ion binding"/>
    <property type="evidence" value="ECO:0007669"/>
    <property type="project" value="UniProtKB-UniRule"/>
</dbReference>
<proteinExistence type="inferred from homology"/>
<dbReference type="AlphaFoldDB" id="E8MXV2"/>
<comment type="function">
    <text evidence="6">Toxic component of a toxin-antitoxin (TA) system. An RNase.</text>
</comment>
<keyword evidence="9" id="KW-1185">Reference proteome</keyword>
<evidence type="ECO:0000256" key="5">
    <source>
        <dbReference type="ARBA" id="ARBA00022842"/>
    </source>
</evidence>
<dbReference type="PANTHER" id="PTHR35901">
    <property type="entry name" value="RIBONUCLEASE VAPC3"/>
    <property type="match status" value="1"/>
</dbReference>
<dbReference type="InterPro" id="IPR051619">
    <property type="entry name" value="TypeII_TA_RNase_PINc/VapC"/>
</dbReference>
<reference evidence="8 9" key="1">
    <citation type="submission" date="2010-12" db="EMBL/GenBank/DDBJ databases">
        <title>Whole genome sequence of Anaerolinea thermophila UNI-1.</title>
        <authorList>
            <person name="Narita-Yamada S."/>
            <person name="Kishi E."/>
            <person name="Watanabe Y."/>
            <person name="Takasaki K."/>
            <person name="Ankai A."/>
            <person name="Oguchi A."/>
            <person name="Fukui S."/>
            <person name="Takahashi M."/>
            <person name="Yashiro I."/>
            <person name="Hosoyama A."/>
            <person name="Sekiguchi Y."/>
            <person name="Hanada S."/>
            <person name="Fujita N."/>
        </authorList>
    </citation>
    <scope>NUCLEOTIDE SEQUENCE [LARGE SCALE GENOMIC DNA]</scope>
    <source>
        <strain evidence="9">DSM 14523 / JCM 11388 / NBRC 100420 / UNI-1</strain>
    </source>
</reference>
<feature type="domain" description="PIN" evidence="7">
    <location>
        <begin position="5"/>
        <end position="127"/>
    </location>
</feature>